<dbReference type="CDD" id="cd23458">
    <property type="entry name" value="beta-trefoil_Ricin_AgaB34-like"/>
    <property type="match status" value="1"/>
</dbReference>
<protein>
    <submittedName>
        <fullName evidence="3">RICIN domain-containing protein</fullName>
    </submittedName>
</protein>
<evidence type="ECO:0000256" key="1">
    <source>
        <dbReference type="SAM" id="SignalP"/>
    </source>
</evidence>
<comment type="caution">
    <text evidence="3">The sequence shown here is derived from an EMBL/GenBank/DDBJ whole genome shotgun (WGS) entry which is preliminary data.</text>
</comment>
<feature type="chain" id="PRO_5045968834" evidence="1">
    <location>
        <begin position="27"/>
        <end position="181"/>
    </location>
</feature>
<keyword evidence="4" id="KW-1185">Reference proteome</keyword>
<dbReference type="Proteomes" id="UP001597097">
    <property type="component" value="Unassembled WGS sequence"/>
</dbReference>
<evidence type="ECO:0000313" key="3">
    <source>
        <dbReference type="EMBL" id="MFD1536257.1"/>
    </source>
</evidence>
<sequence length="181" mass="19347">MTLIHAGQAVAIAAALLAGPFTTASAADAVTAGEPQRLLPKFSATLVARHSGKCLDVSGVSTADGANVHQWTCINGQANQEWNFVATSDGYYTLRATHSGKCLDVSGVSTADGANVHQWTCLPVQRNQEWRLVQKDNGYFTVVARHSGKCLDVAGVSTEEGANVHQWTCLPAQRNQEWRLA</sequence>
<dbReference type="EMBL" id="JBHUCM010000005">
    <property type="protein sequence ID" value="MFD1536257.1"/>
    <property type="molecule type" value="Genomic_DNA"/>
</dbReference>
<organism evidence="3 4">
    <name type="scientific">Nonomuraea guangzhouensis</name>
    <dbReference type="NCBI Taxonomy" id="1291555"/>
    <lineage>
        <taxon>Bacteria</taxon>
        <taxon>Bacillati</taxon>
        <taxon>Actinomycetota</taxon>
        <taxon>Actinomycetes</taxon>
        <taxon>Streptosporangiales</taxon>
        <taxon>Streptosporangiaceae</taxon>
        <taxon>Nonomuraea</taxon>
    </lineage>
</organism>
<reference evidence="4" key="1">
    <citation type="journal article" date="2019" name="Int. J. Syst. Evol. Microbiol.">
        <title>The Global Catalogue of Microorganisms (GCM) 10K type strain sequencing project: providing services to taxonomists for standard genome sequencing and annotation.</title>
        <authorList>
            <consortium name="The Broad Institute Genomics Platform"/>
            <consortium name="The Broad Institute Genome Sequencing Center for Infectious Disease"/>
            <person name="Wu L."/>
            <person name="Ma J."/>
        </authorList>
    </citation>
    <scope>NUCLEOTIDE SEQUENCE [LARGE SCALE GENOMIC DNA]</scope>
    <source>
        <strain evidence="4">CGMCC 1.15399</strain>
    </source>
</reference>
<gene>
    <name evidence="3" type="ORF">ACFSJ0_04370</name>
</gene>
<feature type="signal peptide" evidence="1">
    <location>
        <begin position="1"/>
        <end position="26"/>
    </location>
</feature>
<dbReference type="RefSeq" id="WP_219533684.1">
    <property type="nucleotide sequence ID" value="NZ_JAHKRM010000019.1"/>
</dbReference>
<dbReference type="Pfam" id="PF00652">
    <property type="entry name" value="Ricin_B_lectin"/>
    <property type="match status" value="1"/>
</dbReference>
<dbReference type="InterPro" id="IPR000772">
    <property type="entry name" value="Ricin_B_lectin"/>
</dbReference>
<dbReference type="SMART" id="SM00458">
    <property type="entry name" value="RICIN"/>
    <property type="match status" value="1"/>
</dbReference>
<evidence type="ECO:0000313" key="4">
    <source>
        <dbReference type="Proteomes" id="UP001597097"/>
    </source>
</evidence>
<evidence type="ECO:0000259" key="2">
    <source>
        <dbReference type="SMART" id="SM00458"/>
    </source>
</evidence>
<feature type="domain" description="Ricin B lectin" evidence="2">
    <location>
        <begin position="42"/>
        <end position="181"/>
    </location>
</feature>
<dbReference type="PROSITE" id="PS50231">
    <property type="entry name" value="RICIN_B_LECTIN"/>
    <property type="match status" value="1"/>
</dbReference>
<name>A0ABW4G4K2_9ACTN</name>
<accession>A0ABW4G4K2</accession>
<keyword evidence="1" id="KW-0732">Signal</keyword>
<proteinExistence type="predicted"/>